<dbReference type="GeneID" id="59343933"/>
<feature type="compositionally biased region" description="Polar residues" evidence="1">
    <location>
        <begin position="454"/>
        <end position="467"/>
    </location>
</feature>
<feature type="compositionally biased region" description="Basic and acidic residues" evidence="1">
    <location>
        <begin position="122"/>
        <end position="132"/>
    </location>
</feature>
<sequence>MAARRRSSAATRPALPPPHVPAPNIPIPPLPDSPEMLRRVATSHSQDELEDPPPPSIFNTSLLTAPEQRSEPRIPSSRRALTRALELAREAVQLDSTNEEPEAAVIAYARSVALLSEVMERVRRGEDSTEKRRNGRPRSAVAQEEEVRRLQNIHDTYADRMNILSIIYNIPPIPYSVTHEYSVMAAEAAQPTPTMAITSPISPTEPPADLFVLGNNDRSIAHPYAAAVSYEEEPPRIRRPRKPSAAALGAPLPPPPTHLPPAPVPPPLSNDPNLLDVGRSTTHRRSNSGSKLAALEEENRDEPRLGDSPPLPPVPSQQQQPVAALSRPPPSPRLPNIITPRPRGSSQIAPRSEPPAGIINGSTTSGTIYQRRSTKSSTPASERSSSPAESTSSLNSNPVPKTAVPSLPTAPIGRPRSASQPGRRPSIVNGRISPTIDPLPPLPPSNGVAPRKSSFPSKLNPNNSLVVQTDLVPSSLGPPHLGQNPSTPTSPLPPAPPNDPLRKPYHLMNQLRGTITSPTGGYLTRRLHVPRQVWSQGGAKLANVAEKVRVVDILCSALEEMQTSSSEYFGAGNVSSGLALGIGSIGRKEGDAWIARLEEFLNVCDGIVASFGKKLGVGEGFVVKKTTWSDKLSRRFDKLTNGKNLDSPQTYVSGLEKLFSRAQLLDEHSKAITAQPVAPAYAALPPDIRAAADNKLKRASQFFATVVLTFVIRDLSLLLDKYAKNYEKWLAE</sequence>
<proteinExistence type="predicted"/>
<dbReference type="PANTHER" id="PTHR37327">
    <property type="entry name" value="CHROMOSOME 1, WHOLE GENOME SHOTGUN SEQUENCE"/>
    <property type="match status" value="1"/>
</dbReference>
<name>A0A8H6SX08_9AGAR</name>
<dbReference type="RefSeq" id="XP_037221709.1">
    <property type="nucleotide sequence ID" value="XM_037361417.1"/>
</dbReference>
<reference evidence="2" key="1">
    <citation type="submission" date="2020-05" db="EMBL/GenBank/DDBJ databases">
        <title>Mycena genomes resolve the evolution of fungal bioluminescence.</title>
        <authorList>
            <person name="Tsai I.J."/>
        </authorList>
    </citation>
    <scope>NUCLEOTIDE SEQUENCE</scope>
    <source>
        <strain evidence="2">171206Taipei</strain>
    </source>
</reference>
<feature type="region of interest" description="Disordered" evidence="1">
    <location>
        <begin position="227"/>
        <end position="505"/>
    </location>
</feature>
<dbReference type="OrthoDB" id="2245455at2759"/>
<gene>
    <name evidence="2" type="ORF">MIND_00460700</name>
</gene>
<dbReference type="PANTHER" id="PTHR37327:SF1">
    <property type="entry name" value="MICROTUBULE INTERACTING AND TRANSPORT DOMAIN-CONTAINING PROTEIN"/>
    <property type="match status" value="1"/>
</dbReference>
<accession>A0A8H6SX08</accession>
<dbReference type="EMBL" id="JACAZF010000004">
    <property type="protein sequence ID" value="KAF7306690.1"/>
    <property type="molecule type" value="Genomic_DNA"/>
</dbReference>
<keyword evidence="3" id="KW-1185">Reference proteome</keyword>
<feature type="compositionally biased region" description="Pro residues" evidence="1">
    <location>
        <begin position="14"/>
        <end position="32"/>
    </location>
</feature>
<feature type="region of interest" description="Disordered" evidence="1">
    <location>
        <begin position="1"/>
        <end position="77"/>
    </location>
</feature>
<dbReference type="Proteomes" id="UP000636479">
    <property type="component" value="Unassembled WGS sequence"/>
</dbReference>
<evidence type="ECO:0000313" key="2">
    <source>
        <dbReference type="EMBL" id="KAF7306690.1"/>
    </source>
</evidence>
<feature type="compositionally biased region" description="Polar residues" evidence="1">
    <location>
        <begin position="360"/>
        <end position="371"/>
    </location>
</feature>
<protein>
    <recommendedName>
        <fullName evidence="4">MIT domain-containing protein</fullName>
    </recommendedName>
</protein>
<feature type="compositionally biased region" description="Pro residues" evidence="1">
    <location>
        <begin position="488"/>
        <end position="499"/>
    </location>
</feature>
<comment type="caution">
    <text evidence="2">The sequence shown here is derived from an EMBL/GenBank/DDBJ whole genome shotgun (WGS) entry which is preliminary data.</text>
</comment>
<feature type="compositionally biased region" description="Low complexity" evidence="1">
    <location>
        <begin position="375"/>
        <end position="393"/>
    </location>
</feature>
<organism evidence="2 3">
    <name type="scientific">Mycena indigotica</name>
    <dbReference type="NCBI Taxonomy" id="2126181"/>
    <lineage>
        <taxon>Eukaryota</taxon>
        <taxon>Fungi</taxon>
        <taxon>Dikarya</taxon>
        <taxon>Basidiomycota</taxon>
        <taxon>Agaricomycotina</taxon>
        <taxon>Agaricomycetes</taxon>
        <taxon>Agaricomycetidae</taxon>
        <taxon>Agaricales</taxon>
        <taxon>Marasmiineae</taxon>
        <taxon>Mycenaceae</taxon>
        <taxon>Mycena</taxon>
    </lineage>
</organism>
<evidence type="ECO:0008006" key="4">
    <source>
        <dbReference type="Google" id="ProtNLM"/>
    </source>
</evidence>
<evidence type="ECO:0000313" key="3">
    <source>
        <dbReference type="Proteomes" id="UP000636479"/>
    </source>
</evidence>
<dbReference type="AlphaFoldDB" id="A0A8H6SX08"/>
<feature type="compositionally biased region" description="Low complexity" evidence="1">
    <location>
        <begin position="316"/>
        <end position="326"/>
    </location>
</feature>
<feature type="compositionally biased region" description="Pro residues" evidence="1">
    <location>
        <begin position="251"/>
        <end position="269"/>
    </location>
</feature>
<feature type="region of interest" description="Disordered" evidence="1">
    <location>
        <begin position="122"/>
        <end position="143"/>
    </location>
</feature>
<evidence type="ECO:0000256" key="1">
    <source>
        <dbReference type="SAM" id="MobiDB-lite"/>
    </source>
</evidence>